<sequence length="203" mass="23737">MTSDLPAITNIISSSNSNTHINDQQDFLKTEYKKRLVKIDQFLNKLTQKKEFSGSLLISKHGQLLLSKGYGFSDYLTLSNLNTFETVYEVGSLTKEFTALIMLKLDEFRLVNLNEDYLSKYLPKYPHSHQIRIEMLLQHTSGIKDYTELPLFEKILSPGRNLNIPIQIILSWAQSLKILYPRRRNLTKNTKKMHIDNYYINIY</sequence>
<gene>
    <name evidence="4" type="ORF">SRO942_LOCUS47561</name>
</gene>
<evidence type="ECO:0000313" key="5">
    <source>
        <dbReference type="Proteomes" id="UP000681722"/>
    </source>
</evidence>
<dbReference type="PANTHER" id="PTHR46825">
    <property type="entry name" value="D-ALANYL-D-ALANINE-CARBOXYPEPTIDASE/ENDOPEPTIDASE AMPH"/>
    <property type="match status" value="1"/>
</dbReference>
<protein>
    <recommendedName>
        <fullName evidence="3">Beta-lactamase-related domain-containing protein</fullName>
    </recommendedName>
</protein>
<dbReference type="OrthoDB" id="5946976at2759"/>
<organism evidence="4 5">
    <name type="scientific">Didymodactylos carnosus</name>
    <dbReference type="NCBI Taxonomy" id="1234261"/>
    <lineage>
        <taxon>Eukaryota</taxon>
        <taxon>Metazoa</taxon>
        <taxon>Spiralia</taxon>
        <taxon>Gnathifera</taxon>
        <taxon>Rotifera</taxon>
        <taxon>Eurotatoria</taxon>
        <taxon>Bdelloidea</taxon>
        <taxon>Philodinida</taxon>
        <taxon>Philodinidae</taxon>
        <taxon>Didymodactylos</taxon>
    </lineage>
</organism>
<feature type="domain" description="Beta-lactamase-related" evidence="3">
    <location>
        <begin position="48"/>
        <end position="156"/>
    </location>
</feature>
<comment type="subcellular location">
    <subcellularLocation>
        <location evidence="1">Membrane</location>
    </subcellularLocation>
</comment>
<keyword evidence="2" id="KW-0472">Membrane</keyword>
<evidence type="ECO:0000256" key="1">
    <source>
        <dbReference type="ARBA" id="ARBA00004370"/>
    </source>
</evidence>
<dbReference type="Proteomes" id="UP000681722">
    <property type="component" value="Unassembled WGS sequence"/>
</dbReference>
<evidence type="ECO:0000259" key="3">
    <source>
        <dbReference type="Pfam" id="PF00144"/>
    </source>
</evidence>
<dbReference type="InterPro" id="IPR001466">
    <property type="entry name" value="Beta-lactam-related"/>
</dbReference>
<dbReference type="InterPro" id="IPR050491">
    <property type="entry name" value="AmpC-like"/>
</dbReference>
<evidence type="ECO:0000313" key="4">
    <source>
        <dbReference type="EMBL" id="CAF4565607.1"/>
    </source>
</evidence>
<dbReference type="Gene3D" id="3.40.710.10">
    <property type="entry name" value="DD-peptidase/beta-lactamase superfamily"/>
    <property type="match status" value="1"/>
</dbReference>
<dbReference type="SUPFAM" id="SSF56601">
    <property type="entry name" value="beta-lactamase/transpeptidase-like"/>
    <property type="match status" value="1"/>
</dbReference>
<evidence type="ECO:0000256" key="2">
    <source>
        <dbReference type="ARBA" id="ARBA00023136"/>
    </source>
</evidence>
<accession>A0A8S2YLN3</accession>
<reference evidence="4" key="1">
    <citation type="submission" date="2021-02" db="EMBL/GenBank/DDBJ databases">
        <authorList>
            <person name="Nowell W R."/>
        </authorList>
    </citation>
    <scope>NUCLEOTIDE SEQUENCE</scope>
</reference>
<dbReference type="AlphaFoldDB" id="A0A8S2YLN3"/>
<comment type="caution">
    <text evidence="4">The sequence shown here is derived from an EMBL/GenBank/DDBJ whole genome shotgun (WGS) entry which is preliminary data.</text>
</comment>
<name>A0A8S2YLN3_9BILA</name>
<dbReference type="Pfam" id="PF00144">
    <property type="entry name" value="Beta-lactamase"/>
    <property type="match status" value="1"/>
</dbReference>
<proteinExistence type="predicted"/>
<dbReference type="PANTHER" id="PTHR46825:SF11">
    <property type="entry name" value="PENICILLIN-BINDING PROTEIN 4"/>
    <property type="match status" value="1"/>
</dbReference>
<dbReference type="EMBL" id="CAJOBC010119040">
    <property type="protein sequence ID" value="CAF4565607.1"/>
    <property type="molecule type" value="Genomic_DNA"/>
</dbReference>
<dbReference type="GO" id="GO:0016020">
    <property type="term" value="C:membrane"/>
    <property type="evidence" value="ECO:0007669"/>
    <property type="project" value="UniProtKB-SubCell"/>
</dbReference>
<dbReference type="InterPro" id="IPR012338">
    <property type="entry name" value="Beta-lactam/transpept-like"/>
</dbReference>